<sequence>MASPTAKSLSSTPTRNYENLSQLCKEMKSWIFHLPHTPQIDTSLESPRSDSLTAEIAADGSNREPPGQDGASAAGTDTSKPEAKDAAQRTTSHSDVHSKIEDKSAEDMPAPGKTGDDLASTNIREMSTSQLSVILEAGEHSPKSTAAPLSAVESSSSGPFKDPMSRPLGIIQAAIPCPIGLETKACLEDKGWSISSDCSSDHADMNIMFGPSFPQTFPNRSDSGSGDCVIREGINNDSEGDAVLYPHDPVKSWLVQHLTSPSLVVSLDKIGDLVNSRCDIDPQKGTFLPPVLQPETLRCAMEGPCENYHDVLWRQNNMTTELHVMRELRSRENMATSLRMALGHETDRFDSPGESGQPWPKANCIVRPATQLDIPTIAKIFNDNNRRAMKSQDNESLFMRAEDVARIWDKCRADSRPFIVVTPAEEDFLDRSKWPHHSQAIYEEFVRFMAKNIKPVPSLVGFAFIESSRLGMNDCACPGASYSGHLTLIVDPEYRRKLYGSALLDRILISISPLHTSVVDHDWSRDQDDSDGIYEFPANRNVRQYTLLHVEVLESHDGDEPSDTRDQFLKKFGFEEVGRLTNVLATEDDQRHVHWQDLVTWARNITPTSNVISGW</sequence>
<comment type="caution">
    <text evidence="2">The sequence shown here is derived from an EMBL/GenBank/DDBJ whole genome shotgun (WGS) entry which is preliminary data.</text>
</comment>
<dbReference type="AlphaFoldDB" id="A0A8K0J7K3"/>
<dbReference type="InterPro" id="IPR016181">
    <property type="entry name" value="Acyl_CoA_acyltransferase"/>
</dbReference>
<dbReference type="Proteomes" id="UP000811619">
    <property type="component" value="Unassembled WGS sequence"/>
</dbReference>
<organism evidence="2 3">
    <name type="scientific">Claviceps africana</name>
    <dbReference type="NCBI Taxonomy" id="83212"/>
    <lineage>
        <taxon>Eukaryota</taxon>
        <taxon>Fungi</taxon>
        <taxon>Dikarya</taxon>
        <taxon>Ascomycota</taxon>
        <taxon>Pezizomycotina</taxon>
        <taxon>Sordariomycetes</taxon>
        <taxon>Hypocreomycetidae</taxon>
        <taxon>Hypocreales</taxon>
        <taxon>Clavicipitaceae</taxon>
        <taxon>Claviceps</taxon>
    </lineage>
</organism>
<feature type="compositionally biased region" description="Basic and acidic residues" evidence="1">
    <location>
        <begin position="79"/>
        <end position="106"/>
    </location>
</feature>
<accession>A0A8K0J7K3</accession>
<evidence type="ECO:0000313" key="3">
    <source>
        <dbReference type="Proteomes" id="UP000811619"/>
    </source>
</evidence>
<proteinExistence type="predicted"/>
<keyword evidence="3" id="KW-1185">Reference proteome</keyword>
<dbReference type="Gene3D" id="3.40.630.30">
    <property type="match status" value="1"/>
</dbReference>
<dbReference type="OrthoDB" id="2129362at2759"/>
<feature type="region of interest" description="Disordered" evidence="1">
    <location>
        <begin position="39"/>
        <end position="121"/>
    </location>
</feature>
<name>A0A8K0J7K3_9HYPO</name>
<dbReference type="EMBL" id="SRPY01000269">
    <property type="protein sequence ID" value="KAG5926435.1"/>
    <property type="molecule type" value="Genomic_DNA"/>
</dbReference>
<feature type="compositionally biased region" description="Polar residues" evidence="1">
    <location>
        <begin position="39"/>
        <end position="52"/>
    </location>
</feature>
<reference evidence="2" key="1">
    <citation type="journal article" date="2020" name="bioRxiv">
        <title>Whole genome comparisons of ergot fungi reveals the divergence and evolution of species within the genus Claviceps are the result of varying mechanisms driving genome evolution and host range expansion.</title>
        <authorList>
            <person name="Wyka S.A."/>
            <person name="Mondo S.J."/>
            <person name="Liu M."/>
            <person name="Dettman J."/>
            <person name="Nalam V."/>
            <person name="Broders K.D."/>
        </authorList>
    </citation>
    <scope>NUCLEOTIDE SEQUENCE</scope>
    <source>
        <strain evidence="2">CCC 489</strain>
    </source>
</reference>
<evidence type="ECO:0008006" key="4">
    <source>
        <dbReference type="Google" id="ProtNLM"/>
    </source>
</evidence>
<dbReference type="SUPFAM" id="SSF55729">
    <property type="entry name" value="Acyl-CoA N-acyltransferases (Nat)"/>
    <property type="match status" value="1"/>
</dbReference>
<feature type="region of interest" description="Disordered" evidence="1">
    <location>
        <begin position="139"/>
        <end position="161"/>
    </location>
</feature>
<protein>
    <recommendedName>
        <fullName evidence="4">N-acetyltransferase domain-containing protein</fullName>
    </recommendedName>
</protein>
<gene>
    <name evidence="2" type="ORF">E4U42_003312</name>
</gene>
<evidence type="ECO:0000313" key="2">
    <source>
        <dbReference type="EMBL" id="KAG5926435.1"/>
    </source>
</evidence>
<evidence type="ECO:0000256" key="1">
    <source>
        <dbReference type="SAM" id="MobiDB-lite"/>
    </source>
</evidence>